<dbReference type="PANTHER" id="PTHR10110:SF179">
    <property type="entry name" value="SODIUM_HYDROGEN EXCHANGER 4"/>
    <property type="match status" value="1"/>
</dbReference>
<feature type="transmembrane region" description="Helical" evidence="13">
    <location>
        <begin position="441"/>
        <end position="461"/>
    </location>
</feature>
<evidence type="ECO:0000256" key="8">
    <source>
        <dbReference type="ARBA" id="ARBA00023065"/>
    </source>
</evidence>
<organism evidence="15 16">
    <name type="scientific">Amborella trichopoda</name>
    <dbReference type="NCBI Taxonomy" id="13333"/>
    <lineage>
        <taxon>Eukaryota</taxon>
        <taxon>Viridiplantae</taxon>
        <taxon>Streptophyta</taxon>
        <taxon>Embryophyta</taxon>
        <taxon>Tracheophyta</taxon>
        <taxon>Spermatophyta</taxon>
        <taxon>Magnoliopsida</taxon>
        <taxon>Amborellales</taxon>
        <taxon>Amborellaceae</taxon>
        <taxon>Amborella</taxon>
    </lineage>
</organism>
<dbReference type="GO" id="GO:0051453">
    <property type="term" value="P:regulation of intracellular pH"/>
    <property type="evidence" value="ECO:0000318"/>
    <property type="project" value="GO_Central"/>
</dbReference>
<evidence type="ECO:0000256" key="10">
    <source>
        <dbReference type="ARBA" id="ARBA00023201"/>
    </source>
</evidence>
<dbReference type="GO" id="GO:0055075">
    <property type="term" value="P:potassium ion homeostasis"/>
    <property type="evidence" value="ECO:0007669"/>
    <property type="project" value="EnsemblPlants"/>
</dbReference>
<feature type="transmembrane region" description="Helical" evidence="13">
    <location>
        <begin position="520"/>
        <end position="538"/>
    </location>
</feature>
<dbReference type="GO" id="GO:0015386">
    <property type="term" value="F:potassium:proton antiporter activity"/>
    <property type="evidence" value="ECO:0000318"/>
    <property type="project" value="GO_Central"/>
</dbReference>
<evidence type="ECO:0000256" key="5">
    <source>
        <dbReference type="ARBA" id="ARBA00022958"/>
    </source>
</evidence>
<dbReference type="InterPro" id="IPR006153">
    <property type="entry name" value="Cation/H_exchanger_TM"/>
</dbReference>
<feature type="transmembrane region" description="Helical" evidence="13">
    <location>
        <begin position="219"/>
        <end position="236"/>
    </location>
</feature>
<dbReference type="AlphaFoldDB" id="W1PI39"/>
<dbReference type="GO" id="GO:0098719">
    <property type="term" value="P:sodium ion import across plasma membrane"/>
    <property type="evidence" value="ECO:0000318"/>
    <property type="project" value="GO_Central"/>
</dbReference>
<sequence length="616" mass="68509">MIEPISVLGTKVERKKKWYRRVELVPILLLGGAHCWLVGGNKKREGERCRGFKAGAAADSTPHSMDSIQYSCNLMMKKLQRRRTHGPLPLKHQAAFETWTFSFSLSFSPPSLTNRFRLFLSPPINHNKCSLCVCDLMASLVTHSLMGSSSNDADHNLVVPVSLFVAVLCVCIVLGHLLRERGWANESITALIIGCITGTVILMRSRGSNPHILRFDEDLFFIYLLPPIIFNAGFQIKKKRFFQNIVAIVLFGVVGVFISSTVISAGSWWLFPKLGLLGLRVRDYLALGAIFSSTDTVCSLQVLPEDVTPILHSMIFGEGVVNDATAVVLFRSVQKIAVSHVDGISAVRIANDFLYLFSASTILGIFTGLLTAYAMKVLYFGRHSTDREISLMVLMAYLSYVLSEFLDLSGILTIFFCGIIMSHYAWHNVSESSGITTRHAFATMSFVAQTFIFLYVGMDALDIEKWKMTKSSFWTSIGIYSTIISLILLGRAAFVFPLSALSNYLIGDPENPVLTFRCQLVLWLCGLMRGAVSIALTFNQFTLSGVTRNPLHATMITSTIIVVLFTTVLSEPSSPKPVNTPRSSLTSLLERRANGIHLFWRRFDNSYMRPVFGGQI</sequence>
<evidence type="ECO:0000256" key="1">
    <source>
        <dbReference type="ARBA" id="ARBA00004141"/>
    </source>
</evidence>
<keyword evidence="3" id="KW-0633">Potassium transport</keyword>
<name>W1PI39_AMBTC</name>
<evidence type="ECO:0000256" key="3">
    <source>
        <dbReference type="ARBA" id="ARBA00022538"/>
    </source>
</evidence>
<gene>
    <name evidence="15" type="ORF">AMTR_s00005p00139520</name>
</gene>
<evidence type="ECO:0000313" key="15">
    <source>
        <dbReference type="EMBL" id="ERN06770.1"/>
    </source>
</evidence>
<dbReference type="GO" id="GO:0005886">
    <property type="term" value="C:plasma membrane"/>
    <property type="evidence" value="ECO:0000318"/>
    <property type="project" value="GO_Central"/>
</dbReference>
<dbReference type="GO" id="GO:0071805">
    <property type="term" value="P:potassium ion transmembrane transport"/>
    <property type="evidence" value="ECO:0000318"/>
    <property type="project" value="GO_Central"/>
</dbReference>
<dbReference type="eggNOG" id="KOG1965">
    <property type="taxonomic scope" value="Eukaryota"/>
</dbReference>
<evidence type="ECO:0000256" key="4">
    <source>
        <dbReference type="ARBA" id="ARBA00022692"/>
    </source>
</evidence>
<feature type="transmembrane region" description="Helical" evidence="13">
    <location>
        <begin position="353"/>
        <end position="379"/>
    </location>
</feature>
<evidence type="ECO:0000256" key="12">
    <source>
        <dbReference type="ARBA" id="ARBA00047912"/>
    </source>
</evidence>
<evidence type="ECO:0000256" key="9">
    <source>
        <dbReference type="ARBA" id="ARBA00023136"/>
    </source>
</evidence>
<keyword evidence="7" id="KW-0915">Sodium</keyword>
<reference evidence="16" key="1">
    <citation type="journal article" date="2013" name="Science">
        <title>The Amborella genome and the evolution of flowering plants.</title>
        <authorList>
            <consortium name="Amborella Genome Project"/>
        </authorList>
    </citation>
    <scope>NUCLEOTIDE SEQUENCE [LARGE SCALE GENOMIC DNA]</scope>
</reference>
<dbReference type="Pfam" id="PF00999">
    <property type="entry name" value="Na_H_Exchanger"/>
    <property type="match status" value="1"/>
</dbReference>
<dbReference type="HOGENOM" id="CLU_005912_11_2_1"/>
<dbReference type="Gene3D" id="6.10.140.1330">
    <property type="match status" value="1"/>
</dbReference>
<feature type="transmembrane region" description="Helical" evidence="13">
    <location>
        <begin position="473"/>
        <end position="500"/>
    </location>
</feature>
<dbReference type="PRINTS" id="PR01084">
    <property type="entry name" value="NAHEXCHNGR"/>
</dbReference>
<dbReference type="EMBL" id="KI393866">
    <property type="protein sequence ID" value="ERN06770.1"/>
    <property type="molecule type" value="Genomic_DNA"/>
</dbReference>
<feature type="transmembrane region" description="Helical" evidence="13">
    <location>
        <begin position="391"/>
        <end position="421"/>
    </location>
</feature>
<keyword evidence="9 13" id="KW-0472">Membrane</keyword>
<keyword evidence="4 13" id="KW-0812">Transmembrane</keyword>
<keyword evidence="8" id="KW-0406">Ion transport</keyword>
<keyword evidence="10" id="KW-0739">Sodium transport</keyword>
<dbReference type="GO" id="GO:0015385">
    <property type="term" value="F:sodium:proton antiporter activity"/>
    <property type="evidence" value="ECO:0000318"/>
    <property type="project" value="GO_Central"/>
</dbReference>
<evidence type="ECO:0000313" key="16">
    <source>
        <dbReference type="Proteomes" id="UP000017836"/>
    </source>
</evidence>
<comment type="subcellular location">
    <subcellularLocation>
        <location evidence="1">Membrane</location>
        <topology evidence="1">Multi-pass membrane protein</topology>
    </subcellularLocation>
</comment>
<evidence type="ECO:0000259" key="14">
    <source>
        <dbReference type="Pfam" id="PF00999"/>
    </source>
</evidence>
<dbReference type="Proteomes" id="UP000017836">
    <property type="component" value="Unassembled WGS sequence"/>
</dbReference>
<dbReference type="InterPro" id="IPR004709">
    <property type="entry name" value="NaH_exchanger"/>
</dbReference>
<keyword evidence="2" id="KW-0813">Transport</keyword>
<dbReference type="Gramene" id="ERN06770">
    <property type="protein sequence ID" value="ERN06770"/>
    <property type="gene ID" value="AMTR_s00005p00139520"/>
</dbReference>
<feature type="transmembrane region" description="Helical" evidence="13">
    <location>
        <begin position="248"/>
        <end position="271"/>
    </location>
</feature>
<protein>
    <recommendedName>
        <fullName evidence="14">Cation/H+ exchanger transmembrane domain-containing protein</fullName>
    </recommendedName>
</protein>
<evidence type="ECO:0000256" key="2">
    <source>
        <dbReference type="ARBA" id="ARBA00022448"/>
    </source>
</evidence>
<evidence type="ECO:0000256" key="7">
    <source>
        <dbReference type="ARBA" id="ARBA00023053"/>
    </source>
</evidence>
<evidence type="ECO:0000256" key="6">
    <source>
        <dbReference type="ARBA" id="ARBA00022989"/>
    </source>
</evidence>
<feature type="domain" description="Cation/H+ exchanger transmembrane" evidence="14">
    <location>
        <begin position="169"/>
        <end position="568"/>
    </location>
</feature>
<proteinExistence type="predicted"/>
<keyword evidence="5" id="KW-0630">Potassium</keyword>
<feature type="transmembrane region" description="Helical" evidence="13">
    <location>
        <begin position="550"/>
        <end position="569"/>
    </location>
</feature>
<feature type="transmembrane region" description="Helical" evidence="13">
    <location>
        <begin position="190"/>
        <end position="207"/>
    </location>
</feature>
<dbReference type="InterPro" id="IPR018422">
    <property type="entry name" value="Cation/H_exchanger_CPA1"/>
</dbReference>
<evidence type="ECO:0000256" key="13">
    <source>
        <dbReference type="SAM" id="Phobius"/>
    </source>
</evidence>
<keyword evidence="6 13" id="KW-1133">Transmembrane helix</keyword>
<evidence type="ECO:0000256" key="11">
    <source>
        <dbReference type="ARBA" id="ARBA00047524"/>
    </source>
</evidence>
<feature type="transmembrane region" description="Helical" evidence="13">
    <location>
        <begin position="157"/>
        <end position="178"/>
    </location>
</feature>
<comment type="catalytic activity">
    <reaction evidence="12">
        <text>K(+)(in) + H(+)(out) = K(+)(out) + H(+)(in)</text>
        <dbReference type="Rhea" id="RHEA:29467"/>
        <dbReference type="ChEBI" id="CHEBI:15378"/>
        <dbReference type="ChEBI" id="CHEBI:29103"/>
    </reaction>
</comment>
<comment type="catalytic activity">
    <reaction evidence="11">
        <text>Na(+)(in) + H(+)(out) = Na(+)(out) + H(+)(in)</text>
        <dbReference type="Rhea" id="RHEA:29419"/>
        <dbReference type="ChEBI" id="CHEBI:15378"/>
        <dbReference type="ChEBI" id="CHEBI:29101"/>
    </reaction>
</comment>
<accession>W1PI39</accession>
<dbReference type="PANTHER" id="PTHR10110">
    <property type="entry name" value="SODIUM/HYDROGEN EXCHANGER"/>
    <property type="match status" value="1"/>
</dbReference>
<keyword evidence="16" id="KW-1185">Reference proteome</keyword>